<protein>
    <recommendedName>
        <fullName evidence="4">Polyprenyl synthetase</fullName>
    </recommendedName>
</protein>
<dbReference type="EMBL" id="BAAASZ010000022">
    <property type="protein sequence ID" value="GAA2445067.1"/>
    <property type="molecule type" value="Genomic_DNA"/>
</dbReference>
<reference evidence="3" key="1">
    <citation type="journal article" date="2019" name="Int. J. Syst. Evol. Microbiol.">
        <title>The Global Catalogue of Microorganisms (GCM) 10K type strain sequencing project: providing services to taxonomists for standard genome sequencing and annotation.</title>
        <authorList>
            <consortium name="The Broad Institute Genomics Platform"/>
            <consortium name="The Broad Institute Genome Sequencing Center for Infectious Disease"/>
            <person name="Wu L."/>
            <person name="Ma J."/>
        </authorList>
    </citation>
    <scope>NUCLEOTIDE SEQUENCE [LARGE SCALE GENOMIC DNA]</scope>
    <source>
        <strain evidence="3">JCM 6305</strain>
    </source>
</reference>
<gene>
    <name evidence="2" type="ORF">GCM10010405_30610</name>
</gene>
<dbReference type="RefSeq" id="WP_344323080.1">
    <property type="nucleotide sequence ID" value="NZ_BAAASZ010000022.1"/>
</dbReference>
<dbReference type="Pfam" id="PF00348">
    <property type="entry name" value="polyprenyl_synt"/>
    <property type="match status" value="1"/>
</dbReference>
<organism evidence="2 3">
    <name type="scientific">Streptomyces macrosporus</name>
    <dbReference type="NCBI Taxonomy" id="44032"/>
    <lineage>
        <taxon>Bacteria</taxon>
        <taxon>Bacillati</taxon>
        <taxon>Actinomycetota</taxon>
        <taxon>Actinomycetes</taxon>
        <taxon>Kitasatosporales</taxon>
        <taxon>Streptomycetaceae</taxon>
        <taxon>Streptomyces</taxon>
    </lineage>
</organism>
<sequence>MTSVSYLDLHRRFSPRIEAETEAALDRLGPSADGVRTAVATLLRHQTFKYPLSVLPLLVHGAEAGDPEPAVPLATVHTLWWTSACYLDDLADGNGTAAGGRIGPEEAILASVVGGHLLPLRIVRSLPVPAPVRSALADEIVTCGILAAEGQLKDLQGTAGSATRDSVLAADQGKSSAPFGMITAMAAILAGAEDGRTERWREFGSVFGILWQLFNDQEDLLSGRNEDLRNGTVTYLLACALEEAPVGREHVLSLHTAARCSEQARAELTAVLSAPAVLRRFHEDLDGFRARAHRILDGLGGHEEHLPVLRQLVDMAGRMLLPPQAAPAEARGRSA</sequence>
<evidence type="ECO:0000256" key="1">
    <source>
        <dbReference type="RuleBase" id="RU004466"/>
    </source>
</evidence>
<dbReference type="Gene3D" id="1.10.600.10">
    <property type="entry name" value="Farnesyl Diphosphate Synthase"/>
    <property type="match status" value="1"/>
</dbReference>
<dbReference type="InterPro" id="IPR008949">
    <property type="entry name" value="Isoprenoid_synthase_dom_sf"/>
</dbReference>
<evidence type="ECO:0000313" key="3">
    <source>
        <dbReference type="Proteomes" id="UP001501638"/>
    </source>
</evidence>
<keyword evidence="1" id="KW-0808">Transferase</keyword>
<keyword evidence="3" id="KW-1185">Reference proteome</keyword>
<comment type="similarity">
    <text evidence="1">Belongs to the FPP/GGPP synthase family.</text>
</comment>
<proteinExistence type="inferred from homology"/>
<comment type="caution">
    <text evidence="2">The sequence shown here is derived from an EMBL/GenBank/DDBJ whole genome shotgun (WGS) entry which is preliminary data.</text>
</comment>
<evidence type="ECO:0000313" key="2">
    <source>
        <dbReference type="EMBL" id="GAA2445067.1"/>
    </source>
</evidence>
<dbReference type="InterPro" id="IPR000092">
    <property type="entry name" value="Polyprenyl_synt"/>
</dbReference>
<accession>A0ABP5X9T7</accession>
<dbReference type="SUPFAM" id="SSF48576">
    <property type="entry name" value="Terpenoid synthases"/>
    <property type="match status" value="1"/>
</dbReference>
<name>A0ABP5X9T7_9ACTN</name>
<dbReference type="Proteomes" id="UP001501638">
    <property type="component" value="Unassembled WGS sequence"/>
</dbReference>
<evidence type="ECO:0008006" key="4">
    <source>
        <dbReference type="Google" id="ProtNLM"/>
    </source>
</evidence>